<evidence type="ECO:0000259" key="1">
    <source>
        <dbReference type="Pfam" id="PF12146"/>
    </source>
</evidence>
<dbReference type="AlphaFoldDB" id="A0AAE3W9T7"/>
<evidence type="ECO:0000313" key="2">
    <source>
        <dbReference type="EMBL" id="MDQ2089236.1"/>
    </source>
</evidence>
<organism evidence="2 3">
    <name type="scientific">Marimonas arenosa</name>
    <dbReference type="NCBI Taxonomy" id="1795305"/>
    <lineage>
        <taxon>Bacteria</taxon>
        <taxon>Pseudomonadati</taxon>
        <taxon>Pseudomonadota</taxon>
        <taxon>Alphaproteobacteria</taxon>
        <taxon>Rhodobacterales</taxon>
        <taxon>Paracoccaceae</taxon>
        <taxon>Marimonas</taxon>
    </lineage>
</organism>
<dbReference type="SUPFAM" id="SSF53474">
    <property type="entry name" value="alpha/beta-Hydrolases"/>
    <property type="match status" value="1"/>
</dbReference>
<dbReference type="RefSeq" id="WP_306734486.1">
    <property type="nucleotide sequence ID" value="NZ_JANHAX010000001.1"/>
</dbReference>
<dbReference type="Pfam" id="PF12146">
    <property type="entry name" value="Hydrolase_4"/>
    <property type="match status" value="1"/>
</dbReference>
<protein>
    <submittedName>
        <fullName evidence="2">Lysophospholipase</fullName>
    </submittedName>
</protein>
<comment type="caution">
    <text evidence="2">The sequence shown here is derived from an EMBL/GenBank/DDBJ whole genome shotgun (WGS) entry which is preliminary data.</text>
</comment>
<feature type="domain" description="Serine aminopeptidase S33" evidence="1">
    <location>
        <begin position="82"/>
        <end position="283"/>
    </location>
</feature>
<accession>A0AAE3W9T7</accession>
<dbReference type="InterPro" id="IPR029058">
    <property type="entry name" value="AB_hydrolase_fold"/>
</dbReference>
<reference evidence="2" key="2">
    <citation type="submission" date="2023-02" db="EMBL/GenBank/DDBJ databases">
        <title>'Rhodoalgimonas zhirmunskyi' gen. nov., isolated from a red alga.</title>
        <authorList>
            <person name="Nedashkovskaya O.I."/>
            <person name="Otstavnykh N.Y."/>
            <person name="Bystritskaya E.P."/>
            <person name="Balabanova L.A."/>
            <person name="Isaeva M.P."/>
        </authorList>
    </citation>
    <scope>NUCLEOTIDE SEQUENCE</scope>
    <source>
        <strain evidence="2">KCTC 52189</strain>
    </source>
</reference>
<dbReference type="EMBL" id="JANHAX010000001">
    <property type="protein sequence ID" value="MDQ2089236.1"/>
    <property type="molecule type" value="Genomic_DNA"/>
</dbReference>
<reference evidence="2" key="1">
    <citation type="submission" date="2022-07" db="EMBL/GenBank/DDBJ databases">
        <authorList>
            <person name="Otstavnykh N."/>
            <person name="Isaeva M."/>
            <person name="Bystritskaya E."/>
        </authorList>
    </citation>
    <scope>NUCLEOTIDE SEQUENCE</scope>
    <source>
        <strain evidence="2">KCTC 52189</strain>
    </source>
</reference>
<gene>
    <name evidence="2" type="ORF">NO357_04895</name>
</gene>
<dbReference type="Gene3D" id="3.40.50.1820">
    <property type="entry name" value="alpha/beta hydrolase"/>
    <property type="match status" value="1"/>
</dbReference>
<dbReference type="Proteomes" id="UP001226762">
    <property type="component" value="Unassembled WGS sequence"/>
</dbReference>
<name>A0AAE3W9T7_9RHOB</name>
<dbReference type="InterPro" id="IPR022742">
    <property type="entry name" value="Hydrolase_4"/>
</dbReference>
<evidence type="ECO:0000313" key="3">
    <source>
        <dbReference type="Proteomes" id="UP001226762"/>
    </source>
</evidence>
<keyword evidence="3" id="KW-1185">Reference proteome</keyword>
<proteinExistence type="predicted"/>
<sequence length="331" mass="35678">MIRPVRSWLSRGLVALLPLGGAAWVFGPYEPVEVNVTFDSKVLQGGVDTYLAAVEAPYDDLTAGVEKRVIWAGAPETRTPVSVLYVHGFSATSEELRPVPDKVADAYGANLVFARLKGHGRPGAAMGEPRVKDWVHDVEEALAVARAVGDEVIVIATSTGCTLVAEAMVRPGGQERVKAIAFVSPNFAINDPKAWLLTLPGARYWLPLLAGRERSWEPTSEAQATYWTTRYPLAAVTTLAALVKHAAAQDYSGVAVPTLFYYSHKDQVVEANVTDRIAAAWGRKSGMPATVVPLPDDADVVDNWHVIAGWIASPGNTEPTVKVMLDWLKGV</sequence>